<evidence type="ECO:0000256" key="1">
    <source>
        <dbReference type="SAM" id="MobiDB-lite"/>
    </source>
</evidence>
<keyword evidence="3" id="KW-1185">Reference proteome</keyword>
<reference evidence="2 3" key="1">
    <citation type="submission" date="2023-05" db="EMBL/GenBank/DDBJ databases">
        <title>B98-5 Cell Line De Novo Hybrid Assembly: An Optical Mapping Approach.</title>
        <authorList>
            <person name="Kananen K."/>
            <person name="Auerbach J.A."/>
            <person name="Kautto E."/>
            <person name="Blachly J.S."/>
        </authorList>
    </citation>
    <scope>NUCLEOTIDE SEQUENCE [LARGE SCALE GENOMIC DNA]</scope>
    <source>
        <strain evidence="2">B95-8</strain>
        <tissue evidence="2">Cell line</tissue>
    </source>
</reference>
<name>A0ABQ9UQ47_SAGOE</name>
<organism evidence="2 3">
    <name type="scientific">Saguinus oedipus</name>
    <name type="common">Cotton-top tamarin</name>
    <name type="synonym">Oedipomidas oedipus</name>
    <dbReference type="NCBI Taxonomy" id="9490"/>
    <lineage>
        <taxon>Eukaryota</taxon>
        <taxon>Metazoa</taxon>
        <taxon>Chordata</taxon>
        <taxon>Craniata</taxon>
        <taxon>Vertebrata</taxon>
        <taxon>Euteleostomi</taxon>
        <taxon>Mammalia</taxon>
        <taxon>Eutheria</taxon>
        <taxon>Euarchontoglires</taxon>
        <taxon>Primates</taxon>
        <taxon>Haplorrhini</taxon>
        <taxon>Platyrrhini</taxon>
        <taxon>Cebidae</taxon>
        <taxon>Callitrichinae</taxon>
        <taxon>Saguinus</taxon>
    </lineage>
</organism>
<sequence>MQAAHLALLWKPRFLAWTKGRWEEIPAHLRGGHPYLCCCRQLSWLVGAAHCRCLEASPDLRIQPGYDSQSQQLAAPSMPGRTIWAAGLPHYLCISFTEASGHGAAGTGLAPSESQHRPMATTLCLESLQSTTPLDPEEGYISAQGHGQRLCQQWDGSQTQAPEKPVGLQFLRQ</sequence>
<feature type="region of interest" description="Disordered" evidence="1">
    <location>
        <begin position="153"/>
        <end position="173"/>
    </location>
</feature>
<evidence type="ECO:0000313" key="3">
    <source>
        <dbReference type="Proteomes" id="UP001266305"/>
    </source>
</evidence>
<dbReference type="EMBL" id="JASSZA010000011">
    <property type="protein sequence ID" value="KAK2099209.1"/>
    <property type="molecule type" value="Genomic_DNA"/>
</dbReference>
<proteinExistence type="predicted"/>
<dbReference type="Proteomes" id="UP001266305">
    <property type="component" value="Unassembled WGS sequence"/>
</dbReference>
<evidence type="ECO:0000313" key="2">
    <source>
        <dbReference type="EMBL" id="KAK2099209.1"/>
    </source>
</evidence>
<gene>
    <name evidence="2" type="ORF">P7K49_024660</name>
</gene>
<comment type="caution">
    <text evidence="2">The sequence shown here is derived from an EMBL/GenBank/DDBJ whole genome shotgun (WGS) entry which is preliminary data.</text>
</comment>
<accession>A0ABQ9UQ47</accession>
<protein>
    <submittedName>
        <fullName evidence="2">Uncharacterized protein</fullName>
    </submittedName>
</protein>